<keyword evidence="1" id="KW-0812">Transmembrane</keyword>
<sequence length="270" mass="28846">MSNSCTTVSTNGLLSQNFTGGGSSSYSCAFLSNYTLASQCCSSISPPQKFANEPCYSWCDLPASMDAQFDSDEVDYFQYFKGCLNATGETTGPLWCHAQPHIFRPTGTTTTTTTKPTSTFNAATFCATQNPQVLISVPDPKPACGILPNHTNTNALERCCQPAPVQWSIIHCYEYCGLPMGSGFRGVGNLTYDETLGSFKTCLLQEGNNSQSVLEGIICRSNGTPIDLQNTTFGTTKYLTGTGGRWSANGVLIAMAAVFASVSWFTSASS</sequence>
<keyword evidence="1" id="KW-0472">Membrane</keyword>
<dbReference type="AlphaFoldDB" id="A0A9P4NR44"/>
<evidence type="ECO:0000256" key="1">
    <source>
        <dbReference type="SAM" id="Phobius"/>
    </source>
</evidence>
<reference evidence="2" key="1">
    <citation type="journal article" date="2020" name="Stud. Mycol.">
        <title>101 Dothideomycetes genomes: a test case for predicting lifestyles and emergence of pathogens.</title>
        <authorList>
            <person name="Haridas S."/>
            <person name="Albert R."/>
            <person name="Binder M."/>
            <person name="Bloem J."/>
            <person name="Labutti K."/>
            <person name="Salamov A."/>
            <person name="Andreopoulos B."/>
            <person name="Baker S."/>
            <person name="Barry K."/>
            <person name="Bills G."/>
            <person name="Bluhm B."/>
            <person name="Cannon C."/>
            <person name="Castanera R."/>
            <person name="Culley D."/>
            <person name="Daum C."/>
            <person name="Ezra D."/>
            <person name="Gonzalez J."/>
            <person name="Henrissat B."/>
            <person name="Kuo A."/>
            <person name="Liang C."/>
            <person name="Lipzen A."/>
            <person name="Lutzoni F."/>
            <person name="Magnuson J."/>
            <person name="Mondo S."/>
            <person name="Nolan M."/>
            <person name="Ohm R."/>
            <person name="Pangilinan J."/>
            <person name="Park H.-J."/>
            <person name="Ramirez L."/>
            <person name="Alfaro M."/>
            <person name="Sun H."/>
            <person name="Tritt A."/>
            <person name="Yoshinaga Y."/>
            <person name="Zwiers L.-H."/>
            <person name="Turgeon B."/>
            <person name="Goodwin S."/>
            <person name="Spatafora J."/>
            <person name="Crous P."/>
            <person name="Grigoriev I."/>
        </authorList>
    </citation>
    <scope>NUCLEOTIDE SEQUENCE</scope>
    <source>
        <strain evidence="2">CBS 130266</strain>
    </source>
</reference>
<name>A0A9P4NR44_9PEZI</name>
<protein>
    <submittedName>
        <fullName evidence="2">Uncharacterized protein</fullName>
    </submittedName>
</protein>
<keyword evidence="3" id="KW-1185">Reference proteome</keyword>
<dbReference type="Proteomes" id="UP000800235">
    <property type="component" value="Unassembled WGS sequence"/>
</dbReference>
<comment type="caution">
    <text evidence="2">The sequence shown here is derived from an EMBL/GenBank/DDBJ whole genome shotgun (WGS) entry which is preliminary data.</text>
</comment>
<organism evidence="2 3">
    <name type="scientific">Tothia fuscella</name>
    <dbReference type="NCBI Taxonomy" id="1048955"/>
    <lineage>
        <taxon>Eukaryota</taxon>
        <taxon>Fungi</taxon>
        <taxon>Dikarya</taxon>
        <taxon>Ascomycota</taxon>
        <taxon>Pezizomycotina</taxon>
        <taxon>Dothideomycetes</taxon>
        <taxon>Pleosporomycetidae</taxon>
        <taxon>Venturiales</taxon>
        <taxon>Cylindrosympodiaceae</taxon>
        <taxon>Tothia</taxon>
    </lineage>
</organism>
<dbReference type="EMBL" id="MU007038">
    <property type="protein sequence ID" value="KAF2430555.1"/>
    <property type="molecule type" value="Genomic_DNA"/>
</dbReference>
<gene>
    <name evidence="2" type="ORF">EJ08DRAFT_697298</name>
</gene>
<feature type="transmembrane region" description="Helical" evidence="1">
    <location>
        <begin position="246"/>
        <end position="265"/>
    </location>
</feature>
<keyword evidence="1" id="KW-1133">Transmembrane helix</keyword>
<accession>A0A9P4NR44</accession>
<evidence type="ECO:0000313" key="2">
    <source>
        <dbReference type="EMBL" id="KAF2430555.1"/>
    </source>
</evidence>
<proteinExistence type="predicted"/>
<evidence type="ECO:0000313" key="3">
    <source>
        <dbReference type="Proteomes" id="UP000800235"/>
    </source>
</evidence>
<dbReference type="OrthoDB" id="3935540at2759"/>